<dbReference type="PANTHER" id="PTHR23360">
    <property type="entry name" value="G-PROTEIN COUPLED RECEPTORS FAMILY 1 PROFILE DOMAIN-CONTAINING PROTEIN-RELATED"/>
    <property type="match status" value="1"/>
</dbReference>
<keyword evidence="3 5" id="KW-1133">Transmembrane helix</keyword>
<reference evidence="7" key="1">
    <citation type="submission" date="2023-10" db="EMBL/GenBank/DDBJ databases">
        <title>Genome assembly of Pristionchus species.</title>
        <authorList>
            <person name="Yoshida K."/>
            <person name="Sommer R.J."/>
        </authorList>
    </citation>
    <scope>NUCLEOTIDE SEQUENCE</scope>
    <source>
        <strain evidence="7">RS5133</strain>
    </source>
</reference>
<feature type="non-terminal residue" evidence="7">
    <location>
        <position position="133"/>
    </location>
</feature>
<dbReference type="InterPro" id="IPR047130">
    <property type="entry name" value="7TM_GPCR_Srsx_nematod"/>
</dbReference>
<accession>A0AAV5VPL9</accession>
<dbReference type="AlphaFoldDB" id="A0AAV5VPL9"/>
<dbReference type="Gene3D" id="1.20.1070.10">
    <property type="entry name" value="Rhodopsin 7-helix transmembrane proteins"/>
    <property type="match status" value="1"/>
</dbReference>
<evidence type="ECO:0000256" key="5">
    <source>
        <dbReference type="SAM" id="Phobius"/>
    </source>
</evidence>
<comment type="caution">
    <text evidence="7">The sequence shown here is derived from an EMBL/GenBank/DDBJ whole genome shotgun (WGS) entry which is preliminary data.</text>
</comment>
<evidence type="ECO:0000256" key="1">
    <source>
        <dbReference type="ARBA" id="ARBA00004370"/>
    </source>
</evidence>
<evidence type="ECO:0000313" key="8">
    <source>
        <dbReference type="Proteomes" id="UP001432322"/>
    </source>
</evidence>
<keyword evidence="2 5" id="KW-0812">Transmembrane</keyword>
<evidence type="ECO:0000256" key="2">
    <source>
        <dbReference type="ARBA" id="ARBA00022692"/>
    </source>
</evidence>
<feature type="transmembrane region" description="Helical" evidence="5">
    <location>
        <begin position="20"/>
        <end position="38"/>
    </location>
</feature>
<sequence length="133" mass="14742">MSNSEAVDAFYWNVARGLYGVQVGFVLCGICTNSIILITTITSKSLRSTCNLLIGLCAVADICHLSERLFQLPFLFKFNAALHSDTCRIIMIIPEMGVSVGAMCMMCVGIDRLFSIQSPTKYRAVDNRIYYPV</sequence>
<dbReference type="GO" id="GO:0016020">
    <property type="term" value="C:membrane"/>
    <property type="evidence" value="ECO:0007669"/>
    <property type="project" value="UniProtKB-SubCell"/>
</dbReference>
<dbReference type="PANTHER" id="PTHR23360:SF5">
    <property type="entry name" value="G-PROTEIN COUPLED RECEPTORS FAMILY 1 PROFILE DOMAIN-CONTAINING PROTEIN"/>
    <property type="match status" value="1"/>
</dbReference>
<evidence type="ECO:0000256" key="3">
    <source>
        <dbReference type="ARBA" id="ARBA00022989"/>
    </source>
</evidence>
<feature type="domain" description="G-protein coupled receptors family 1 profile" evidence="6">
    <location>
        <begin position="32"/>
        <end position="133"/>
    </location>
</feature>
<dbReference type="CDD" id="cd00637">
    <property type="entry name" value="7tm_classA_rhodopsin-like"/>
    <property type="match status" value="1"/>
</dbReference>
<gene>
    <name evidence="7" type="ORF">PFISCL1PPCAC_11894</name>
</gene>
<protein>
    <recommendedName>
        <fullName evidence="6">G-protein coupled receptors family 1 profile domain-containing protein</fullName>
    </recommendedName>
</protein>
<dbReference type="InterPro" id="IPR017452">
    <property type="entry name" value="GPCR_Rhodpsn_7TM"/>
</dbReference>
<organism evidence="7 8">
    <name type="scientific">Pristionchus fissidentatus</name>
    <dbReference type="NCBI Taxonomy" id="1538716"/>
    <lineage>
        <taxon>Eukaryota</taxon>
        <taxon>Metazoa</taxon>
        <taxon>Ecdysozoa</taxon>
        <taxon>Nematoda</taxon>
        <taxon>Chromadorea</taxon>
        <taxon>Rhabditida</taxon>
        <taxon>Rhabditina</taxon>
        <taxon>Diplogasteromorpha</taxon>
        <taxon>Diplogasteroidea</taxon>
        <taxon>Neodiplogasteridae</taxon>
        <taxon>Pristionchus</taxon>
    </lineage>
</organism>
<dbReference type="SUPFAM" id="SSF81321">
    <property type="entry name" value="Family A G protein-coupled receptor-like"/>
    <property type="match status" value="1"/>
</dbReference>
<evidence type="ECO:0000259" key="6">
    <source>
        <dbReference type="PROSITE" id="PS50262"/>
    </source>
</evidence>
<dbReference type="PROSITE" id="PS50262">
    <property type="entry name" value="G_PROTEIN_RECEP_F1_2"/>
    <property type="match status" value="1"/>
</dbReference>
<dbReference type="EMBL" id="BTSY01000003">
    <property type="protein sequence ID" value="GMT20597.1"/>
    <property type="molecule type" value="Genomic_DNA"/>
</dbReference>
<keyword evidence="4 5" id="KW-0472">Membrane</keyword>
<evidence type="ECO:0000313" key="7">
    <source>
        <dbReference type="EMBL" id="GMT20597.1"/>
    </source>
</evidence>
<name>A0AAV5VPL9_9BILA</name>
<dbReference type="Proteomes" id="UP001432322">
    <property type="component" value="Unassembled WGS sequence"/>
</dbReference>
<proteinExistence type="predicted"/>
<dbReference type="InterPro" id="IPR019424">
    <property type="entry name" value="7TM_GPCR_Srsx"/>
</dbReference>
<keyword evidence="8" id="KW-1185">Reference proteome</keyword>
<comment type="subcellular location">
    <subcellularLocation>
        <location evidence="1">Membrane</location>
    </subcellularLocation>
</comment>
<evidence type="ECO:0000256" key="4">
    <source>
        <dbReference type="ARBA" id="ARBA00023136"/>
    </source>
</evidence>
<dbReference type="Pfam" id="PF10320">
    <property type="entry name" value="7TM_GPCR_Srsx"/>
    <property type="match status" value="1"/>
</dbReference>